<feature type="transmembrane region" description="Helical" evidence="8">
    <location>
        <begin position="158"/>
        <end position="176"/>
    </location>
</feature>
<evidence type="ECO:0000313" key="10">
    <source>
        <dbReference type="Proteomes" id="UP000007842"/>
    </source>
</evidence>
<dbReference type="PATRIC" id="fig|1003195.29.peg.7079"/>
<dbReference type="HOGENOM" id="CLU_041277_0_0_11"/>
<dbReference type="Proteomes" id="UP000007842">
    <property type="component" value="Plasmid pSCATT"/>
</dbReference>
<evidence type="ECO:0000256" key="6">
    <source>
        <dbReference type="ARBA" id="ARBA00023136"/>
    </source>
</evidence>
<keyword evidence="6 8" id="KW-0472">Membrane</keyword>
<evidence type="ECO:0000256" key="5">
    <source>
        <dbReference type="ARBA" id="ARBA00022989"/>
    </source>
</evidence>
<evidence type="ECO:0000256" key="3">
    <source>
        <dbReference type="ARBA" id="ARBA00022679"/>
    </source>
</evidence>
<comment type="similarity">
    <text evidence="7">Belongs to the glycosyltransferase 87 family.</text>
</comment>
<evidence type="ECO:0000256" key="2">
    <source>
        <dbReference type="ARBA" id="ARBA00022475"/>
    </source>
</evidence>
<name>G8XFL2_STREN</name>
<evidence type="ECO:0000256" key="8">
    <source>
        <dbReference type="SAM" id="Phobius"/>
    </source>
</evidence>
<evidence type="ECO:0000256" key="1">
    <source>
        <dbReference type="ARBA" id="ARBA00004651"/>
    </source>
</evidence>
<sequence length="419" mass="42108">MVTTTGVRRTAALWRAASRLAARPAFEVVVLAGCAVAALAVGVASPAGTAQETWGLAAAGGYGAACLVAAGSRVRWGSGAAAVAVAGAVVVPLVRLVVAGKAQMEVGVIERGAATLLSSGTPYLQQPRCVPEFNPYLPGMSVFGLPHALFGDHLLTSARLWMTVAFLAAMAAAVRMSGAGGRGLLWLTACPVLALPLVIGGVDPPVVGLLCLALSGARAGRPVAAGLAVGAAAALKWTAWPALAVLPVLVAVCRGRRAAGRCAVAMAGVALVCTLPAAVVDADAFVTNVVLYPSGLARTVSTAASPLPGRLIADLLPDGKAVTMVLLGLAAAAVGVSLLVRPPRGVVAAGDRLALGLTIAVLLMPATRVGSAVYPVALMVWPRLIAAVHRRTATVTVTRRTAPVPVGRAVPARREEARV</sequence>
<keyword evidence="2" id="KW-1003">Cell membrane</keyword>
<feature type="transmembrane region" description="Helical" evidence="8">
    <location>
        <begin position="25"/>
        <end position="47"/>
    </location>
</feature>
<geneLocation type="plasmid" evidence="9 10">
    <name>pSCATT</name>
</geneLocation>
<dbReference type="GO" id="GO:0005886">
    <property type="term" value="C:plasma membrane"/>
    <property type="evidence" value="ECO:0007669"/>
    <property type="project" value="UniProtKB-SubCell"/>
</dbReference>
<feature type="transmembrane region" description="Helical" evidence="8">
    <location>
        <begin position="79"/>
        <end position="98"/>
    </location>
</feature>
<feature type="transmembrane region" description="Helical" evidence="8">
    <location>
        <begin position="53"/>
        <end position="72"/>
    </location>
</feature>
<evidence type="ECO:0000313" key="9">
    <source>
        <dbReference type="EMBL" id="AEW99473.1"/>
    </source>
</evidence>
<comment type="subcellular location">
    <subcellularLocation>
        <location evidence="1">Cell membrane</location>
        <topology evidence="1">Multi-pass membrane protein</topology>
    </subcellularLocation>
</comment>
<dbReference type="EMBL" id="CP003229">
    <property type="protein sequence ID" value="AEW99473.1"/>
    <property type="molecule type" value="Genomic_DNA"/>
</dbReference>
<feature type="transmembrane region" description="Helical" evidence="8">
    <location>
        <begin position="353"/>
        <end position="374"/>
    </location>
</feature>
<protein>
    <submittedName>
        <fullName evidence="9">Integral membrane protein</fullName>
    </submittedName>
</protein>
<keyword evidence="9" id="KW-0614">Plasmid</keyword>
<reference evidence="10" key="1">
    <citation type="submission" date="2011-12" db="EMBL/GenBank/DDBJ databases">
        <title>Complete genome sequence of Streptomyces cattleya strain DSM 46488.</title>
        <authorList>
            <person name="Ou H.-Y."/>
            <person name="Li P."/>
            <person name="Zhao C."/>
            <person name="O'Hagan D."/>
            <person name="Deng Z."/>
        </authorList>
    </citation>
    <scope>NUCLEOTIDE SEQUENCE [LARGE SCALE GENOMIC DNA]</scope>
    <source>
        <strain evidence="10">ATCC 35852 / DSM 46488 / JCM 4925 / NBRC 14057 / NRRL 8057</strain>
        <plasmid evidence="10">Plasmid pSCATT</plasmid>
    </source>
</reference>
<keyword evidence="3" id="KW-0808">Transferase</keyword>
<accession>G8XFL2</accession>
<evidence type="ECO:0000256" key="4">
    <source>
        <dbReference type="ARBA" id="ARBA00022692"/>
    </source>
</evidence>
<dbReference type="KEGG" id="scy:SCATT_p12800"/>
<evidence type="ECO:0000256" key="7">
    <source>
        <dbReference type="ARBA" id="ARBA00024033"/>
    </source>
</evidence>
<dbReference type="OrthoDB" id="3867445at2"/>
<organism evidence="9 10">
    <name type="scientific">Streptantibioticus cattleyicolor (strain ATCC 35852 / DSM 46488 / JCM 4925 / NBRC 14057 / NRRL 8057)</name>
    <name type="common">Streptomyces cattleya</name>
    <dbReference type="NCBI Taxonomy" id="1003195"/>
    <lineage>
        <taxon>Bacteria</taxon>
        <taxon>Bacillati</taxon>
        <taxon>Actinomycetota</taxon>
        <taxon>Actinomycetes</taxon>
        <taxon>Kitasatosporales</taxon>
        <taxon>Streptomycetaceae</taxon>
        <taxon>Streptantibioticus</taxon>
    </lineage>
</organism>
<dbReference type="RefSeq" id="WP_014627023.1">
    <property type="nucleotide sequence ID" value="NC_016113.1"/>
</dbReference>
<keyword evidence="5 8" id="KW-1133">Transmembrane helix</keyword>
<feature type="transmembrane region" description="Helical" evidence="8">
    <location>
        <begin position="262"/>
        <end position="280"/>
    </location>
</feature>
<dbReference type="GO" id="GO:0016758">
    <property type="term" value="F:hexosyltransferase activity"/>
    <property type="evidence" value="ECO:0007669"/>
    <property type="project" value="InterPro"/>
</dbReference>
<keyword evidence="10" id="KW-1185">Reference proteome</keyword>
<feature type="transmembrane region" description="Helical" evidence="8">
    <location>
        <begin position="222"/>
        <end position="250"/>
    </location>
</feature>
<feature type="transmembrane region" description="Helical" evidence="8">
    <location>
        <begin position="321"/>
        <end position="341"/>
    </location>
</feature>
<keyword evidence="4 8" id="KW-0812">Transmembrane</keyword>
<dbReference type="InterPro" id="IPR018584">
    <property type="entry name" value="GT87"/>
</dbReference>
<gene>
    <name evidence="9" type="ordered locus">SCATT_p12800</name>
</gene>
<dbReference type="Pfam" id="PF09594">
    <property type="entry name" value="GT87"/>
    <property type="match status" value="1"/>
</dbReference>
<proteinExistence type="inferred from homology"/>
<dbReference type="AlphaFoldDB" id="G8XFL2"/>